<protein>
    <submittedName>
        <fullName evidence="1">Uncharacterized protein</fullName>
    </submittedName>
</protein>
<reference evidence="1" key="2">
    <citation type="journal article" date="2015" name="Data Brief">
        <title>Shoot transcriptome of the giant reed, Arundo donax.</title>
        <authorList>
            <person name="Barrero R.A."/>
            <person name="Guerrero F.D."/>
            <person name="Moolhuijzen P."/>
            <person name="Goolsby J.A."/>
            <person name="Tidwell J."/>
            <person name="Bellgard S.E."/>
            <person name="Bellgard M.I."/>
        </authorList>
    </citation>
    <scope>NUCLEOTIDE SEQUENCE</scope>
    <source>
        <tissue evidence="1">Shoot tissue taken approximately 20 cm above the soil surface</tissue>
    </source>
</reference>
<sequence>MFMNSYFNFVALVMKFGGIPLC</sequence>
<organism evidence="1">
    <name type="scientific">Arundo donax</name>
    <name type="common">Giant reed</name>
    <name type="synonym">Donax arundinaceus</name>
    <dbReference type="NCBI Taxonomy" id="35708"/>
    <lineage>
        <taxon>Eukaryota</taxon>
        <taxon>Viridiplantae</taxon>
        <taxon>Streptophyta</taxon>
        <taxon>Embryophyta</taxon>
        <taxon>Tracheophyta</taxon>
        <taxon>Spermatophyta</taxon>
        <taxon>Magnoliopsida</taxon>
        <taxon>Liliopsida</taxon>
        <taxon>Poales</taxon>
        <taxon>Poaceae</taxon>
        <taxon>PACMAD clade</taxon>
        <taxon>Arundinoideae</taxon>
        <taxon>Arundineae</taxon>
        <taxon>Arundo</taxon>
    </lineage>
</organism>
<accession>A0A0A8YM93</accession>
<name>A0A0A8YM93_ARUDO</name>
<reference evidence="1" key="1">
    <citation type="submission" date="2014-09" db="EMBL/GenBank/DDBJ databases">
        <authorList>
            <person name="Magalhaes I.L.F."/>
            <person name="Oliveira U."/>
            <person name="Santos F.R."/>
            <person name="Vidigal T.H.D.A."/>
            <person name="Brescovit A.D."/>
            <person name="Santos A.J."/>
        </authorList>
    </citation>
    <scope>NUCLEOTIDE SEQUENCE</scope>
    <source>
        <tissue evidence="1">Shoot tissue taken approximately 20 cm above the soil surface</tissue>
    </source>
</reference>
<dbReference type="EMBL" id="GBRH01274223">
    <property type="protein sequence ID" value="JAD23672.1"/>
    <property type="molecule type" value="Transcribed_RNA"/>
</dbReference>
<dbReference type="AlphaFoldDB" id="A0A0A8YM93"/>
<proteinExistence type="predicted"/>
<evidence type="ECO:0000313" key="1">
    <source>
        <dbReference type="EMBL" id="JAD23672.1"/>
    </source>
</evidence>